<dbReference type="EMBL" id="JACHGO010000003">
    <property type="protein sequence ID" value="MBB5143207.1"/>
    <property type="molecule type" value="Genomic_DNA"/>
</dbReference>
<comment type="caution">
    <text evidence="2">The sequence shown here is derived from an EMBL/GenBank/DDBJ whole genome shotgun (WGS) entry which is preliminary data.</text>
</comment>
<protein>
    <submittedName>
        <fullName evidence="2">Uncharacterized protein</fullName>
    </submittedName>
</protein>
<dbReference type="RefSeq" id="WP_183718551.1">
    <property type="nucleotide sequence ID" value="NZ_JACHGO010000003.1"/>
</dbReference>
<evidence type="ECO:0000313" key="2">
    <source>
        <dbReference type="EMBL" id="MBB5143207.1"/>
    </source>
</evidence>
<gene>
    <name evidence="2" type="ORF">HNQ38_001295</name>
</gene>
<reference evidence="2 3" key="1">
    <citation type="submission" date="2020-08" db="EMBL/GenBank/DDBJ databases">
        <title>Genomic Encyclopedia of Type Strains, Phase IV (KMG-IV): sequencing the most valuable type-strain genomes for metagenomic binning, comparative biology and taxonomic classification.</title>
        <authorList>
            <person name="Goeker M."/>
        </authorList>
    </citation>
    <scope>NUCLEOTIDE SEQUENCE [LARGE SCALE GENOMIC DNA]</scope>
    <source>
        <strain evidence="2 3">DSM 11275</strain>
    </source>
</reference>
<name>A0A7W8FGW8_9BACT</name>
<proteinExistence type="predicted"/>
<organism evidence="2 3">
    <name type="scientific">Desulfovibrio intestinalis</name>
    <dbReference type="NCBI Taxonomy" id="58621"/>
    <lineage>
        <taxon>Bacteria</taxon>
        <taxon>Pseudomonadati</taxon>
        <taxon>Thermodesulfobacteriota</taxon>
        <taxon>Desulfovibrionia</taxon>
        <taxon>Desulfovibrionales</taxon>
        <taxon>Desulfovibrionaceae</taxon>
        <taxon>Desulfovibrio</taxon>
    </lineage>
</organism>
<evidence type="ECO:0000256" key="1">
    <source>
        <dbReference type="SAM" id="MobiDB-lite"/>
    </source>
</evidence>
<keyword evidence="3" id="KW-1185">Reference proteome</keyword>
<dbReference type="Proteomes" id="UP000539075">
    <property type="component" value="Unassembled WGS sequence"/>
</dbReference>
<feature type="region of interest" description="Disordered" evidence="1">
    <location>
        <begin position="1"/>
        <end position="21"/>
    </location>
</feature>
<sequence>MSHSSPSIIPQSQSPSPHPFSHAELAARVERFQKAAQDLLAVYEAPVRSEDAAPQPTTKAQGETRCYYFSPGVAQHERELLSHYGAQDLRGLLGEAHMLLAGLVKVMKSVSRDVRVRGHVIVSLGRLLDQVSALLLRMKNVYDKVEPVR</sequence>
<accession>A0A7W8FGW8</accession>
<feature type="compositionally biased region" description="Low complexity" evidence="1">
    <location>
        <begin position="1"/>
        <end position="15"/>
    </location>
</feature>
<dbReference type="AlphaFoldDB" id="A0A7W8FGW8"/>
<evidence type="ECO:0000313" key="3">
    <source>
        <dbReference type="Proteomes" id="UP000539075"/>
    </source>
</evidence>